<feature type="transmembrane region" description="Helical" evidence="7">
    <location>
        <begin position="59"/>
        <end position="77"/>
    </location>
</feature>
<name>A0A0Q3WYP4_9BACI</name>
<dbReference type="AlphaFoldDB" id="A0A0Q3WYP4"/>
<feature type="compositionally biased region" description="Basic and acidic residues" evidence="6">
    <location>
        <begin position="239"/>
        <end position="254"/>
    </location>
</feature>
<keyword evidence="3 7" id="KW-0812">Transmembrane</keyword>
<dbReference type="PATRIC" id="fig|157838.3.peg.3518"/>
<reference evidence="9 10" key="1">
    <citation type="submission" date="2015-09" db="EMBL/GenBank/DDBJ databases">
        <title>Genome sequencing project for genomic taxonomy and phylogenomics of Bacillus-like bacteria.</title>
        <authorList>
            <person name="Liu B."/>
            <person name="Wang J."/>
            <person name="Zhu Y."/>
            <person name="Liu G."/>
            <person name="Chen Q."/>
            <person name="Chen Z."/>
            <person name="Lan J."/>
            <person name="Che J."/>
            <person name="Ge C."/>
            <person name="Shi H."/>
            <person name="Pan Z."/>
            <person name="Liu X."/>
        </authorList>
    </citation>
    <scope>NUCLEOTIDE SEQUENCE [LARGE SCALE GENOMIC DNA]</scope>
    <source>
        <strain evidence="9 10">LMG 18435</strain>
    </source>
</reference>
<feature type="region of interest" description="Disordered" evidence="6">
    <location>
        <begin position="221"/>
        <end position="354"/>
    </location>
</feature>
<dbReference type="Pfam" id="PF12791">
    <property type="entry name" value="RsgI_N"/>
    <property type="match status" value="1"/>
</dbReference>
<evidence type="ECO:0000256" key="7">
    <source>
        <dbReference type="SAM" id="Phobius"/>
    </source>
</evidence>
<evidence type="ECO:0000256" key="5">
    <source>
        <dbReference type="ARBA" id="ARBA00023136"/>
    </source>
</evidence>
<gene>
    <name evidence="9" type="ORF">AN964_15930</name>
</gene>
<evidence type="ECO:0000313" key="10">
    <source>
        <dbReference type="Proteomes" id="UP000051888"/>
    </source>
</evidence>
<keyword evidence="4 7" id="KW-1133">Transmembrane helix</keyword>
<protein>
    <recommendedName>
        <fullName evidence="8">RsgI N-terminal anti-sigma domain-containing protein</fullName>
    </recommendedName>
</protein>
<dbReference type="STRING" id="157838.AN964_15930"/>
<evidence type="ECO:0000313" key="9">
    <source>
        <dbReference type="EMBL" id="KQL54851.1"/>
    </source>
</evidence>
<dbReference type="EMBL" id="LJJC01000004">
    <property type="protein sequence ID" value="KQL54851.1"/>
    <property type="molecule type" value="Genomic_DNA"/>
</dbReference>
<feature type="compositionally biased region" description="Basic and acidic residues" evidence="6">
    <location>
        <begin position="273"/>
        <end position="290"/>
    </location>
</feature>
<dbReference type="Pfam" id="PF23750">
    <property type="entry name" value="RsgI_M"/>
    <property type="match status" value="1"/>
</dbReference>
<dbReference type="RefSeq" id="WP_055740635.1">
    <property type="nucleotide sequence ID" value="NZ_JAAIWL010000010.1"/>
</dbReference>
<evidence type="ECO:0000256" key="6">
    <source>
        <dbReference type="SAM" id="MobiDB-lite"/>
    </source>
</evidence>
<dbReference type="InterPro" id="IPR055431">
    <property type="entry name" value="RsgI_M"/>
</dbReference>
<evidence type="ECO:0000256" key="1">
    <source>
        <dbReference type="ARBA" id="ARBA00004162"/>
    </source>
</evidence>
<dbReference type="GO" id="GO:0005886">
    <property type="term" value="C:plasma membrane"/>
    <property type="evidence" value="ECO:0007669"/>
    <property type="project" value="UniProtKB-SubCell"/>
</dbReference>
<evidence type="ECO:0000256" key="3">
    <source>
        <dbReference type="ARBA" id="ARBA00022692"/>
    </source>
</evidence>
<accession>A0A0Q3WYP4</accession>
<feature type="domain" description="RsgI N-terminal anti-sigma" evidence="8">
    <location>
        <begin position="2"/>
        <end position="50"/>
    </location>
</feature>
<evidence type="ECO:0000256" key="2">
    <source>
        <dbReference type="ARBA" id="ARBA00022475"/>
    </source>
</evidence>
<dbReference type="Proteomes" id="UP000051888">
    <property type="component" value="Unassembled WGS sequence"/>
</dbReference>
<dbReference type="PROSITE" id="PS51849">
    <property type="entry name" value="RSGI_N"/>
    <property type="match status" value="1"/>
</dbReference>
<keyword evidence="5 7" id="KW-0472">Membrane</keyword>
<feature type="compositionally biased region" description="Low complexity" evidence="6">
    <location>
        <begin position="304"/>
        <end position="321"/>
    </location>
</feature>
<evidence type="ECO:0000256" key="4">
    <source>
        <dbReference type="ARBA" id="ARBA00022989"/>
    </source>
</evidence>
<dbReference type="OrthoDB" id="9800626at2"/>
<keyword evidence="2" id="KW-1003">Cell membrane</keyword>
<dbReference type="InterPro" id="IPR024449">
    <property type="entry name" value="Anti-sigma_RsgI_N"/>
</dbReference>
<evidence type="ECO:0000259" key="8">
    <source>
        <dbReference type="PROSITE" id="PS51849"/>
    </source>
</evidence>
<comment type="caution">
    <text evidence="9">The sequence shown here is derived from an EMBL/GenBank/DDBJ whole genome shotgun (WGS) entry which is preliminary data.</text>
</comment>
<keyword evidence="10" id="KW-1185">Reference proteome</keyword>
<comment type="subcellular location">
    <subcellularLocation>
        <location evidence="1">Cell membrane</location>
        <topology evidence="1">Single-pass membrane protein</topology>
    </subcellularLocation>
</comment>
<organism evidence="9 10">
    <name type="scientific">Heyndrickxia shackletonii</name>
    <dbReference type="NCBI Taxonomy" id="157838"/>
    <lineage>
        <taxon>Bacteria</taxon>
        <taxon>Bacillati</taxon>
        <taxon>Bacillota</taxon>
        <taxon>Bacilli</taxon>
        <taxon>Bacillales</taxon>
        <taxon>Bacillaceae</taxon>
        <taxon>Heyndrickxia</taxon>
    </lineage>
</organism>
<feature type="compositionally biased region" description="Basic and acidic residues" evidence="6">
    <location>
        <begin position="342"/>
        <end position="354"/>
    </location>
</feature>
<sequence length="354" mass="40331">MRKGVILEIKKKYLVMLTPDGEFVKGMKPHDHLYIGQEISFDPYLKKLHFPLVLTPAKIGSLAVVSIMILCALLFNFTNQNKAYAYVSIDANPSVELVLNKNLQVIGAKALNADGQKVLAKVDVEGKQDFEDIAKQVLLTSNSLGFIDLNSKVVIASVLKDENNKQRLEKKVQDLAPVAKSVNADLKVVNASMDERKNALKSGVSTGKYVMEKEMKKNIEKENTLKNQTQPPKQNVDIPKNKQNEIIHKEKEPVQKNIQYKQIIPDRNYGQQKKIERIQENKRKMEEKKGTKNHHWSNHHDNGNHGNYGNHKNNGNHGNNNRWHKDNGNHYGHQKHKNNGNHGEKNQEQKRKGK</sequence>
<proteinExistence type="predicted"/>